<evidence type="ECO:0000256" key="1">
    <source>
        <dbReference type="SAM" id="Coils"/>
    </source>
</evidence>
<dbReference type="EMBL" id="JTCM02000011">
    <property type="protein sequence ID" value="NEU72557.1"/>
    <property type="molecule type" value="Genomic_DNA"/>
</dbReference>
<protein>
    <submittedName>
        <fullName evidence="2">Uncharacterized protein</fullName>
    </submittedName>
</protein>
<dbReference type="AlphaFoldDB" id="A0A846H4K5"/>
<dbReference type="RefSeq" id="WP_039754712.1">
    <property type="nucleotide sequence ID" value="NZ_JTCM02000011.1"/>
</dbReference>
<feature type="coiled-coil region" evidence="1">
    <location>
        <begin position="58"/>
        <end position="103"/>
    </location>
</feature>
<gene>
    <name evidence="2" type="ORF">PI95_008230</name>
</gene>
<evidence type="ECO:0000313" key="2">
    <source>
        <dbReference type="EMBL" id="NEU72557.1"/>
    </source>
</evidence>
<evidence type="ECO:0000313" key="3">
    <source>
        <dbReference type="Proteomes" id="UP000031549"/>
    </source>
</evidence>
<organism evidence="2 3">
    <name type="scientific">Hassallia byssoidea VB512170</name>
    <dbReference type="NCBI Taxonomy" id="1304833"/>
    <lineage>
        <taxon>Bacteria</taxon>
        <taxon>Bacillati</taxon>
        <taxon>Cyanobacteriota</taxon>
        <taxon>Cyanophyceae</taxon>
        <taxon>Nostocales</taxon>
        <taxon>Tolypothrichaceae</taxon>
        <taxon>Hassallia</taxon>
    </lineage>
</organism>
<accession>A0A846H4K5</accession>
<comment type="caution">
    <text evidence="2">The sequence shown here is derived from an EMBL/GenBank/DDBJ whole genome shotgun (WGS) entry which is preliminary data.</text>
</comment>
<sequence length="117" mass="13580">MGTIIREELPSIEELRNKFIEDIFKLEILLNSANLNFPNETQQINFIESRTDLSVLRRKLENRILESIATQLKRLESEFKNGIEELEKSIQESKNTVKVIESINKLTGIIARILVIL</sequence>
<keyword evidence="1" id="KW-0175">Coiled coil</keyword>
<name>A0A846H4K5_9CYAN</name>
<keyword evidence="3" id="KW-1185">Reference proteome</keyword>
<reference evidence="2 3" key="1">
    <citation type="journal article" date="2015" name="Genome Announc.">
        <title>Draft Genome Sequence of Cyanobacterium Hassallia byssoidea Strain VB512170, Isolated from Monuments in India.</title>
        <authorList>
            <person name="Singh D."/>
            <person name="Chandrababunaidu M.M."/>
            <person name="Panda A."/>
            <person name="Sen D."/>
            <person name="Bhattacharyya S."/>
            <person name="Adhikary S.P."/>
            <person name="Tripathy S."/>
        </authorList>
    </citation>
    <scope>NUCLEOTIDE SEQUENCE [LARGE SCALE GENOMIC DNA]</scope>
    <source>
        <strain evidence="2 3">VB512170</strain>
    </source>
</reference>
<proteinExistence type="predicted"/>
<dbReference type="Proteomes" id="UP000031549">
    <property type="component" value="Unassembled WGS sequence"/>
</dbReference>